<proteinExistence type="predicted"/>
<dbReference type="AlphaFoldDB" id="A0A9Q3HUS1"/>
<dbReference type="OrthoDB" id="6060525at2759"/>
<sequence>MSDFMIHGRILRQCGGDLEHAFKRRTTGQSSEEDIKNILEEVTTRTEIGSSRVNLKTRQITVRKVEPVSLQLEKFKSEQLNEPELSLHLTDNQEHELPAFLYDHREAFASEKEILGEIIVHGVEIILNIERPYPPLLRRPAYPEIPKSREAL</sequence>
<comment type="caution">
    <text evidence="1">The sequence shown here is derived from an EMBL/GenBank/DDBJ whole genome shotgun (WGS) entry which is preliminary data.</text>
</comment>
<organism evidence="1 2">
    <name type="scientific">Austropuccinia psidii MF-1</name>
    <dbReference type="NCBI Taxonomy" id="1389203"/>
    <lineage>
        <taxon>Eukaryota</taxon>
        <taxon>Fungi</taxon>
        <taxon>Dikarya</taxon>
        <taxon>Basidiomycota</taxon>
        <taxon>Pucciniomycotina</taxon>
        <taxon>Pucciniomycetes</taxon>
        <taxon>Pucciniales</taxon>
        <taxon>Sphaerophragmiaceae</taxon>
        <taxon>Austropuccinia</taxon>
    </lineage>
</organism>
<dbReference type="Proteomes" id="UP000765509">
    <property type="component" value="Unassembled WGS sequence"/>
</dbReference>
<dbReference type="EMBL" id="AVOT02025645">
    <property type="protein sequence ID" value="MBW0517047.1"/>
    <property type="molecule type" value="Genomic_DNA"/>
</dbReference>
<protein>
    <submittedName>
        <fullName evidence="1">Uncharacterized protein</fullName>
    </submittedName>
</protein>
<gene>
    <name evidence="1" type="ORF">O181_056762</name>
</gene>
<name>A0A9Q3HUS1_9BASI</name>
<evidence type="ECO:0000313" key="1">
    <source>
        <dbReference type="EMBL" id="MBW0517047.1"/>
    </source>
</evidence>
<keyword evidence="2" id="KW-1185">Reference proteome</keyword>
<evidence type="ECO:0000313" key="2">
    <source>
        <dbReference type="Proteomes" id="UP000765509"/>
    </source>
</evidence>
<reference evidence="1" key="1">
    <citation type="submission" date="2021-03" db="EMBL/GenBank/DDBJ databases">
        <title>Draft genome sequence of rust myrtle Austropuccinia psidii MF-1, a brazilian biotype.</title>
        <authorList>
            <person name="Quecine M.C."/>
            <person name="Pachon D.M.R."/>
            <person name="Bonatelli M.L."/>
            <person name="Correr F.H."/>
            <person name="Franceschini L.M."/>
            <person name="Leite T.F."/>
            <person name="Margarido G.R.A."/>
            <person name="Almeida C.A."/>
            <person name="Ferrarezi J.A."/>
            <person name="Labate C.A."/>
        </authorList>
    </citation>
    <scope>NUCLEOTIDE SEQUENCE</scope>
    <source>
        <strain evidence="1">MF-1</strain>
    </source>
</reference>
<accession>A0A9Q3HUS1</accession>